<evidence type="ECO:0000313" key="2">
    <source>
        <dbReference type="Proteomes" id="UP000568022"/>
    </source>
</evidence>
<evidence type="ECO:0000313" key="1">
    <source>
        <dbReference type="EMBL" id="MBB5130269.1"/>
    </source>
</evidence>
<dbReference type="EMBL" id="JACHJE010000033">
    <property type="protein sequence ID" value="MBB5130269.1"/>
    <property type="molecule type" value="Genomic_DNA"/>
</dbReference>
<sequence length="95" mass="9890">MAEPSPEEIENIAAMRADGSLKDYLLHLAGRRVTAKPTAKPALAAAPDPGYRITHVGGWPLGTAATGPTPPPDRCTCAKCGGNPNSEQHHNRPAA</sequence>
<gene>
    <name evidence="1" type="ORF">FHS32_007066</name>
</gene>
<reference evidence="1 2" key="1">
    <citation type="submission" date="2020-08" db="EMBL/GenBank/DDBJ databases">
        <title>Genomic Encyclopedia of Type Strains, Phase III (KMG-III): the genomes of soil and plant-associated and newly described type strains.</title>
        <authorList>
            <person name="Whitman W."/>
        </authorList>
    </citation>
    <scope>NUCLEOTIDE SEQUENCE [LARGE SCALE GENOMIC DNA]</scope>
    <source>
        <strain evidence="1 2">CECT 3226</strain>
    </source>
</reference>
<dbReference type="AlphaFoldDB" id="A0A7W8BV76"/>
<keyword evidence="2" id="KW-1185">Reference proteome</keyword>
<organism evidence="1 2">
    <name type="scientific">Streptomyces griseoloalbus</name>
    <dbReference type="NCBI Taxonomy" id="67303"/>
    <lineage>
        <taxon>Bacteria</taxon>
        <taxon>Bacillati</taxon>
        <taxon>Actinomycetota</taxon>
        <taxon>Actinomycetes</taxon>
        <taxon>Kitasatosporales</taxon>
        <taxon>Streptomycetaceae</taxon>
        <taxon>Streptomyces</taxon>
    </lineage>
</organism>
<dbReference type="Proteomes" id="UP000568022">
    <property type="component" value="Unassembled WGS sequence"/>
</dbReference>
<comment type="caution">
    <text evidence="1">The sequence shown here is derived from an EMBL/GenBank/DDBJ whole genome shotgun (WGS) entry which is preliminary data.</text>
</comment>
<name>A0A7W8BV76_9ACTN</name>
<protein>
    <submittedName>
        <fullName evidence="1">Uncharacterized protein</fullName>
    </submittedName>
</protein>
<accession>A0A7W8BV76</accession>
<proteinExistence type="predicted"/>